<sequence length="123" mass="13732">MFAGNNFVKSKIRQGELKLYFSSDIERVTSFTLPTEDGATKYVFDIHGAVLPSSKGISFHTFRTVESFRIGQNSPEKLRVVIVSKEKNLNKNHVFSAKILAIPLLAGMKASITEEKKSRSEVP</sequence>
<organism evidence="1">
    <name type="scientific">uncultured Sulfurovum sp</name>
    <dbReference type="NCBI Taxonomy" id="269237"/>
    <lineage>
        <taxon>Bacteria</taxon>
        <taxon>Pseudomonadati</taxon>
        <taxon>Campylobacterota</taxon>
        <taxon>Epsilonproteobacteria</taxon>
        <taxon>Campylobacterales</taxon>
        <taxon>Sulfurovaceae</taxon>
        <taxon>Sulfurovum</taxon>
        <taxon>environmental samples</taxon>
    </lineage>
</organism>
<gene>
    <name evidence="1" type="ORF">HELGO_WM76002</name>
</gene>
<name>A0A6S6RSZ4_9BACT</name>
<proteinExistence type="predicted"/>
<dbReference type="EMBL" id="CACVAR010000043">
    <property type="protein sequence ID" value="CAA6799405.1"/>
    <property type="molecule type" value="Genomic_DNA"/>
</dbReference>
<evidence type="ECO:0000313" key="1">
    <source>
        <dbReference type="EMBL" id="CAA6799405.1"/>
    </source>
</evidence>
<feature type="non-terminal residue" evidence="1">
    <location>
        <position position="123"/>
    </location>
</feature>
<protein>
    <submittedName>
        <fullName evidence="1">N-acetylmuramoyl-L-alanine amidase</fullName>
    </submittedName>
</protein>
<dbReference type="AlphaFoldDB" id="A0A6S6RSZ4"/>
<accession>A0A6S6RSZ4</accession>
<reference evidence="1" key="1">
    <citation type="submission" date="2020-01" db="EMBL/GenBank/DDBJ databases">
        <authorList>
            <person name="Meier V. D."/>
            <person name="Meier V D."/>
        </authorList>
    </citation>
    <scope>NUCLEOTIDE SEQUENCE</scope>
    <source>
        <strain evidence="1">HLG_WM_MAG_03</strain>
    </source>
</reference>